<dbReference type="InterPro" id="IPR029058">
    <property type="entry name" value="AB_hydrolase_fold"/>
</dbReference>
<dbReference type="AlphaFoldDB" id="A0A510J939"/>
<dbReference type="OrthoDB" id="9803578at2"/>
<dbReference type="Proteomes" id="UP000321606">
    <property type="component" value="Chromosome"/>
</dbReference>
<dbReference type="Gene3D" id="3.40.50.1820">
    <property type="entry name" value="alpha/beta hydrolase"/>
    <property type="match status" value="1"/>
</dbReference>
<dbReference type="STRING" id="714315.GCA_000516535_00737"/>
<dbReference type="GO" id="GO:0016747">
    <property type="term" value="F:acyltransferase activity, transferring groups other than amino-acyl groups"/>
    <property type="evidence" value="ECO:0007669"/>
    <property type="project" value="TreeGrafter"/>
</dbReference>
<evidence type="ECO:0000313" key="2">
    <source>
        <dbReference type="Proteomes" id="UP000321606"/>
    </source>
</evidence>
<dbReference type="RefSeq" id="WP_026737285.1">
    <property type="nucleotide sequence ID" value="NZ_AP019822.1"/>
</dbReference>
<dbReference type="EMBL" id="AP019822">
    <property type="protein sequence ID" value="BBM35809.1"/>
    <property type="molecule type" value="Genomic_DNA"/>
</dbReference>
<dbReference type="Pfam" id="PF00756">
    <property type="entry name" value="Esterase"/>
    <property type="match status" value="1"/>
</dbReference>
<protein>
    <submittedName>
        <fullName evidence="1">XynC protein</fullName>
    </submittedName>
</protein>
<dbReference type="KEGG" id="lgo:JCM16774_0739"/>
<accession>A0A510J939</accession>
<dbReference type="PANTHER" id="PTHR48098:SF1">
    <property type="entry name" value="DIACYLGLYCEROL ACYLTRANSFERASE_MYCOLYLTRANSFERASE AG85A"/>
    <property type="match status" value="1"/>
</dbReference>
<dbReference type="InterPro" id="IPR050583">
    <property type="entry name" value="Mycobacterial_A85_antigen"/>
</dbReference>
<proteinExistence type="predicted"/>
<gene>
    <name evidence="1" type="primary">xynC</name>
    <name evidence="1" type="ORF">JCM16774_0739</name>
</gene>
<organism evidence="1 2">
    <name type="scientific">Pseudoleptotrichia goodfellowii</name>
    <dbReference type="NCBI Taxonomy" id="157692"/>
    <lineage>
        <taxon>Bacteria</taxon>
        <taxon>Fusobacteriati</taxon>
        <taxon>Fusobacteriota</taxon>
        <taxon>Fusobacteriia</taxon>
        <taxon>Fusobacteriales</taxon>
        <taxon>Leptotrichiaceae</taxon>
        <taxon>Pseudoleptotrichia</taxon>
    </lineage>
</organism>
<dbReference type="PANTHER" id="PTHR48098">
    <property type="entry name" value="ENTEROCHELIN ESTERASE-RELATED"/>
    <property type="match status" value="1"/>
</dbReference>
<dbReference type="InterPro" id="IPR000801">
    <property type="entry name" value="Esterase-like"/>
</dbReference>
<reference evidence="1 2" key="1">
    <citation type="submission" date="2019-07" db="EMBL/GenBank/DDBJ databases">
        <title>Complete Genome Sequence of Leptotrichia goodfellowii Strain JCM 16774.</title>
        <authorList>
            <person name="Watanabe S."/>
            <person name="Cui L."/>
        </authorList>
    </citation>
    <scope>NUCLEOTIDE SEQUENCE [LARGE SCALE GENOMIC DNA]</scope>
    <source>
        <strain evidence="1 2">JCM16774</strain>
    </source>
</reference>
<evidence type="ECO:0000313" key="1">
    <source>
        <dbReference type="EMBL" id="BBM35809.1"/>
    </source>
</evidence>
<sequence>MKKILLVLFGICSFITFPFTEVNTKVYSKAMKKDVPITVVLPNGYSNSKKYNTIYVLHGWSGSNKNYPEKTSIGKLSDEFGIVYISPDGNYDSWYIDSPLKKDSKYYTFVSKELVEYVDNNYSVYKEKEHRAITGLSMGGFGAFYIGIKNQNVFGNIGSMSGGMDPEQYKGNWGIDKVLNSNWFEYNIKDIAHQLIGTKSNIIIDCGVDDFFIQPNRELHKKLLDLNIKHDYIERDGAHSWAYWDNSIKYQTFFFNQKFNGK</sequence>
<name>A0A510J939_9FUSO</name>
<dbReference type="SUPFAM" id="SSF53474">
    <property type="entry name" value="alpha/beta-Hydrolases"/>
    <property type="match status" value="1"/>
</dbReference>